<keyword evidence="2" id="KW-1185">Reference proteome</keyword>
<dbReference type="EMBL" id="JAZGQO010000010">
    <property type="protein sequence ID" value="KAK6175841.1"/>
    <property type="molecule type" value="Genomic_DNA"/>
</dbReference>
<sequence>MEFTKKMTLVPESLLENLQTPKPQLLQPPSVRKVSELDGEIRHILEDPNLNDYEKAERYGQKLREFIFHKKRAIEPPTVYVKQQQQGLNAEVQGKQTIVKDKDPDTSVTQTRPPQVNAGPLLKGDILTTVPKSLKNKAELLMEKLHQTLRGMIKVPSLYREMLFTVQI</sequence>
<evidence type="ECO:0000313" key="2">
    <source>
        <dbReference type="Proteomes" id="UP001347796"/>
    </source>
</evidence>
<organism evidence="1 2">
    <name type="scientific">Patella caerulea</name>
    <name type="common">Rayed Mediterranean limpet</name>
    <dbReference type="NCBI Taxonomy" id="87958"/>
    <lineage>
        <taxon>Eukaryota</taxon>
        <taxon>Metazoa</taxon>
        <taxon>Spiralia</taxon>
        <taxon>Lophotrochozoa</taxon>
        <taxon>Mollusca</taxon>
        <taxon>Gastropoda</taxon>
        <taxon>Patellogastropoda</taxon>
        <taxon>Patelloidea</taxon>
        <taxon>Patellidae</taxon>
        <taxon>Patella</taxon>
    </lineage>
</organism>
<evidence type="ECO:0000313" key="1">
    <source>
        <dbReference type="EMBL" id="KAK6175841.1"/>
    </source>
</evidence>
<accession>A0AAN8PQ69</accession>
<gene>
    <name evidence="1" type="ORF">SNE40_014221</name>
</gene>
<dbReference type="Proteomes" id="UP001347796">
    <property type="component" value="Unassembled WGS sequence"/>
</dbReference>
<dbReference type="AlphaFoldDB" id="A0AAN8PQ69"/>
<reference evidence="1 2" key="1">
    <citation type="submission" date="2024-01" db="EMBL/GenBank/DDBJ databases">
        <title>The genome of the rayed Mediterranean limpet Patella caerulea (Linnaeus, 1758).</title>
        <authorList>
            <person name="Anh-Thu Weber A."/>
            <person name="Halstead-Nussloch G."/>
        </authorList>
    </citation>
    <scope>NUCLEOTIDE SEQUENCE [LARGE SCALE GENOMIC DNA]</scope>
    <source>
        <strain evidence="1">AATW-2023a</strain>
        <tissue evidence="1">Whole specimen</tissue>
    </source>
</reference>
<name>A0AAN8PQ69_PATCE</name>
<comment type="caution">
    <text evidence="1">The sequence shown here is derived from an EMBL/GenBank/DDBJ whole genome shotgun (WGS) entry which is preliminary data.</text>
</comment>
<proteinExistence type="predicted"/>
<protein>
    <submittedName>
        <fullName evidence="1">Uncharacterized protein</fullName>
    </submittedName>
</protein>